<comment type="caution">
    <text evidence="2">The sequence shown here is derived from an EMBL/GenBank/DDBJ whole genome shotgun (WGS) entry which is preliminary data.</text>
</comment>
<gene>
    <name evidence="2" type="ORF">CARN2_2911</name>
</gene>
<sequence length="118" mass="12866">MSASMSPEFRDPAHLWDMLDAALQGTEIVAGIIFIGYPAQTRSRTRAGNHRRGCAPHPRANPPSAPGDSLETDHRATNILAHEDGRIDHVQLYRIATEEPPDLVAQLRQILPAGAEIA</sequence>
<reference evidence="2" key="1">
    <citation type="submission" date="2009-10" db="EMBL/GenBank/DDBJ databases">
        <title>Diversity of trophic interactions inside an arsenic-rich microbial ecosystem.</title>
        <authorList>
            <person name="Bertin P.N."/>
            <person name="Heinrich-Salmeron A."/>
            <person name="Pelletier E."/>
            <person name="Goulhen-Chollet F."/>
            <person name="Arsene-Ploetze F."/>
            <person name="Gallien S."/>
            <person name="Calteau A."/>
            <person name="Vallenet D."/>
            <person name="Casiot C."/>
            <person name="Chane-Woon-Ming B."/>
            <person name="Giloteaux L."/>
            <person name="Barakat M."/>
            <person name="Bonnefoy V."/>
            <person name="Bruneel O."/>
            <person name="Chandler M."/>
            <person name="Cleiss J."/>
            <person name="Duran R."/>
            <person name="Elbaz-Poulichet F."/>
            <person name="Fonknechten N."/>
            <person name="Lauga B."/>
            <person name="Mornico D."/>
            <person name="Ortet P."/>
            <person name="Schaeffer C."/>
            <person name="Siguier P."/>
            <person name="Alexander Thil Smith A."/>
            <person name="Van Dorsselaer A."/>
            <person name="Weissenbach J."/>
            <person name="Medigue C."/>
            <person name="Le Paslier D."/>
        </authorList>
    </citation>
    <scope>NUCLEOTIDE SEQUENCE</scope>
</reference>
<protein>
    <submittedName>
        <fullName evidence="2">Uncharacterized protein</fullName>
    </submittedName>
</protein>
<evidence type="ECO:0000256" key="1">
    <source>
        <dbReference type="SAM" id="MobiDB-lite"/>
    </source>
</evidence>
<feature type="region of interest" description="Disordered" evidence="1">
    <location>
        <begin position="42"/>
        <end position="72"/>
    </location>
</feature>
<proteinExistence type="predicted"/>
<organism evidence="2">
    <name type="scientific">mine drainage metagenome</name>
    <dbReference type="NCBI Taxonomy" id="410659"/>
    <lineage>
        <taxon>unclassified sequences</taxon>
        <taxon>metagenomes</taxon>
        <taxon>ecological metagenomes</taxon>
    </lineage>
</organism>
<evidence type="ECO:0000313" key="2">
    <source>
        <dbReference type="EMBL" id="CBH97439.1"/>
    </source>
</evidence>
<dbReference type="EMBL" id="CABM01000043">
    <property type="protein sequence ID" value="CBH97439.1"/>
    <property type="molecule type" value="Genomic_DNA"/>
</dbReference>
<name>E6PR84_9ZZZZ</name>
<accession>E6PR84</accession>
<dbReference type="AlphaFoldDB" id="E6PR84"/>
<feature type="compositionally biased region" description="Basic residues" evidence="1">
    <location>
        <begin position="43"/>
        <end position="54"/>
    </location>
</feature>